<name>A0A444YT16_ARAHY</name>
<keyword evidence="1" id="KW-0472">Membrane</keyword>
<feature type="transmembrane region" description="Helical" evidence="1">
    <location>
        <begin position="7"/>
        <end position="28"/>
    </location>
</feature>
<evidence type="ECO:0000256" key="1">
    <source>
        <dbReference type="SAM" id="Phobius"/>
    </source>
</evidence>
<gene>
    <name evidence="2" type="ORF">Ahy_B06g084888</name>
</gene>
<dbReference type="Gene3D" id="1.20.120.1770">
    <property type="match status" value="1"/>
</dbReference>
<feature type="transmembrane region" description="Helical" evidence="1">
    <location>
        <begin position="252"/>
        <end position="273"/>
    </location>
</feature>
<evidence type="ECO:0000313" key="3">
    <source>
        <dbReference type="Proteomes" id="UP000289738"/>
    </source>
</evidence>
<feature type="transmembrane region" description="Helical" evidence="1">
    <location>
        <begin position="378"/>
        <end position="401"/>
    </location>
</feature>
<sequence>MARNCMIAMLTIGVTIICVAIVEFHYSIPKQSYNITSTKQEQCIQNCKSFYRDPANLSFCIERCRACASQPCTAVLPCAAVAPNLHCTELPSPRNSVTPFPGSSLCVAGSLSNLNMHFSATVFVASVASVLILFTFSCVHSFYLPGVAPRDFQTWRRDVAFAGYEVVMQMDVSAEKMIFGVAGIDPGRRAELIKMLLDTQAVKTILLKIPSLGRQNVASILIFSQSFGGTLHLTDWETKGEKLKKMGLGVPALPFTFVAHLLAVAAIVMVLLWNIHFRGGLAWEATNKNLIFNDRSLINLVRLDFHILNFGAIEINWESQPVTLKLKIRDKNGHPVSGVNTSLRELQASNSETCSTEKTARCNCTPESSLPWIVRYRLAILFFVSLALLLLVLVLILYAVIKFARQGICSKRKPD</sequence>
<protein>
    <submittedName>
        <fullName evidence="2">Uncharacterized protein</fullName>
    </submittedName>
</protein>
<accession>A0A444YT16</accession>
<keyword evidence="1" id="KW-0812">Transmembrane</keyword>
<feature type="transmembrane region" description="Helical" evidence="1">
    <location>
        <begin position="120"/>
        <end position="144"/>
    </location>
</feature>
<comment type="caution">
    <text evidence="2">The sequence shown here is derived from an EMBL/GenBank/DDBJ whole genome shotgun (WGS) entry which is preliminary data.</text>
</comment>
<dbReference type="PANTHER" id="PTHR33987">
    <property type="entry name" value="CALCINEURIN-LIKE METALLO-PHOSPHOESTERASE SUPERFAMILY PROTEIN"/>
    <property type="match status" value="1"/>
</dbReference>
<reference evidence="2 3" key="1">
    <citation type="submission" date="2019-01" db="EMBL/GenBank/DDBJ databases">
        <title>Sequencing of cultivated peanut Arachis hypogaea provides insights into genome evolution and oil improvement.</title>
        <authorList>
            <person name="Chen X."/>
        </authorList>
    </citation>
    <scope>NUCLEOTIDE SEQUENCE [LARGE SCALE GENOMIC DNA]</scope>
    <source>
        <strain evidence="3">cv. Fuhuasheng</strain>
        <tissue evidence="2">Leaves</tissue>
    </source>
</reference>
<dbReference type="AlphaFoldDB" id="A0A444YT16"/>
<evidence type="ECO:0000313" key="2">
    <source>
        <dbReference type="EMBL" id="RYR05048.1"/>
    </source>
</evidence>
<dbReference type="Proteomes" id="UP000289738">
    <property type="component" value="Chromosome B06"/>
</dbReference>
<keyword evidence="3" id="KW-1185">Reference proteome</keyword>
<organism evidence="2 3">
    <name type="scientific">Arachis hypogaea</name>
    <name type="common">Peanut</name>
    <dbReference type="NCBI Taxonomy" id="3818"/>
    <lineage>
        <taxon>Eukaryota</taxon>
        <taxon>Viridiplantae</taxon>
        <taxon>Streptophyta</taxon>
        <taxon>Embryophyta</taxon>
        <taxon>Tracheophyta</taxon>
        <taxon>Spermatophyta</taxon>
        <taxon>Magnoliopsida</taxon>
        <taxon>eudicotyledons</taxon>
        <taxon>Gunneridae</taxon>
        <taxon>Pentapetalae</taxon>
        <taxon>rosids</taxon>
        <taxon>fabids</taxon>
        <taxon>Fabales</taxon>
        <taxon>Fabaceae</taxon>
        <taxon>Papilionoideae</taxon>
        <taxon>50 kb inversion clade</taxon>
        <taxon>dalbergioids sensu lato</taxon>
        <taxon>Dalbergieae</taxon>
        <taxon>Pterocarpus clade</taxon>
        <taxon>Arachis</taxon>
    </lineage>
</organism>
<keyword evidence="1" id="KW-1133">Transmembrane helix</keyword>
<proteinExistence type="predicted"/>
<dbReference type="PANTHER" id="PTHR33987:SF1">
    <property type="entry name" value="CALCINEURIN-LIKE METALLO-PHOSPHOESTERASE SUPERFAMILY PROTEIN"/>
    <property type="match status" value="1"/>
</dbReference>
<dbReference type="STRING" id="3818.A0A444YT16"/>
<dbReference type="EMBL" id="SDMP01000016">
    <property type="protein sequence ID" value="RYR05048.1"/>
    <property type="molecule type" value="Genomic_DNA"/>
</dbReference>